<proteinExistence type="inferred from homology"/>
<dbReference type="Pfam" id="PF00005">
    <property type="entry name" value="ABC_tran"/>
    <property type="match status" value="1"/>
</dbReference>
<dbReference type="RefSeq" id="WP_271715201.1">
    <property type="nucleotide sequence ID" value="NZ_AP024169.1"/>
</dbReference>
<dbReference type="PANTHER" id="PTHR42798">
    <property type="entry name" value="LIPOPROTEIN-RELEASING SYSTEM ATP-BINDING PROTEIN LOLD"/>
    <property type="match status" value="1"/>
</dbReference>
<keyword evidence="3" id="KW-0547">Nucleotide-binding</keyword>
<dbReference type="Proteomes" id="UP000595897">
    <property type="component" value="Chromosome"/>
</dbReference>
<dbReference type="InterPro" id="IPR003593">
    <property type="entry name" value="AAA+_ATPase"/>
</dbReference>
<dbReference type="InterPro" id="IPR017871">
    <property type="entry name" value="ABC_transporter-like_CS"/>
</dbReference>
<protein>
    <submittedName>
        <fullName evidence="6">ABC transporter ATP-binding protein</fullName>
    </submittedName>
</protein>
<dbReference type="FunFam" id="3.40.50.300:FF:000032">
    <property type="entry name" value="Export ABC transporter ATP-binding protein"/>
    <property type="match status" value="1"/>
</dbReference>
<dbReference type="GO" id="GO:0098796">
    <property type="term" value="C:membrane protein complex"/>
    <property type="evidence" value="ECO:0007669"/>
    <property type="project" value="UniProtKB-ARBA"/>
</dbReference>
<reference evidence="6 7" key="1">
    <citation type="submission" date="2020-11" db="EMBL/GenBank/DDBJ databases">
        <title>Draft genome sequencing of a Lachnospiraceae strain isolated from anoxic soil subjected to BSD treatment.</title>
        <authorList>
            <person name="Uek A."/>
            <person name="Tonouchi A."/>
        </authorList>
    </citation>
    <scope>NUCLEOTIDE SEQUENCE [LARGE SCALE GENOMIC DNA]</scope>
    <source>
        <strain evidence="6 7">TB5</strain>
    </source>
</reference>
<keyword evidence="7" id="KW-1185">Reference proteome</keyword>
<evidence type="ECO:0000256" key="2">
    <source>
        <dbReference type="ARBA" id="ARBA00022448"/>
    </source>
</evidence>
<dbReference type="SUPFAM" id="SSF52540">
    <property type="entry name" value="P-loop containing nucleoside triphosphate hydrolases"/>
    <property type="match status" value="1"/>
</dbReference>
<dbReference type="InterPro" id="IPR003439">
    <property type="entry name" value="ABC_transporter-like_ATP-bd"/>
</dbReference>
<dbReference type="PROSITE" id="PS00211">
    <property type="entry name" value="ABC_TRANSPORTER_1"/>
    <property type="match status" value="1"/>
</dbReference>
<dbReference type="InterPro" id="IPR017911">
    <property type="entry name" value="MacB-like_ATP-bd"/>
</dbReference>
<feature type="domain" description="ABC transporter" evidence="5">
    <location>
        <begin position="6"/>
        <end position="245"/>
    </location>
</feature>
<organism evidence="6 7">
    <name type="scientific">Anaeromicropila herbilytica</name>
    <dbReference type="NCBI Taxonomy" id="2785025"/>
    <lineage>
        <taxon>Bacteria</taxon>
        <taxon>Bacillati</taxon>
        <taxon>Bacillota</taxon>
        <taxon>Clostridia</taxon>
        <taxon>Lachnospirales</taxon>
        <taxon>Lachnospiraceae</taxon>
        <taxon>Anaeromicropila</taxon>
    </lineage>
</organism>
<name>A0A7R7IBU2_9FIRM</name>
<evidence type="ECO:0000256" key="3">
    <source>
        <dbReference type="ARBA" id="ARBA00022741"/>
    </source>
</evidence>
<dbReference type="KEGG" id="ahb:bsdtb5_12420"/>
<dbReference type="SMART" id="SM00382">
    <property type="entry name" value="AAA"/>
    <property type="match status" value="1"/>
</dbReference>
<accession>A0A7R7IBU2</accession>
<dbReference type="EMBL" id="AP024169">
    <property type="protein sequence ID" value="BCN29947.1"/>
    <property type="molecule type" value="Genomic_DNA"/>
</dbReference>
<dbReference type="AlphaFoldDB" id="A0A7R7IBU2"/>
<comment type="similarity">
    <text evidence="1">Belongs to the ABC transporter superfamily.</text>
</comment>
<dbReference type="PANTHER" id="PTHR42798:SF7">
    <property type="entry name" value="ALPHA-D-RIBOSE 1-METHYLPHOSPHONATE 5-TRIPHOSPHATE SYNTHASE SUBUNIT PHNL"/>
    <property type="match status" value="1"/>
</dbReference>
<evidence type="ECO:0000256" key="4">
    <source>
        <dbReference type="ARBA" id="ARBA00022840"/>
    </source>
</evidence>
<evidence type="ECO:0000313" key="6">
    <source>
        <dbReference type="EMBL" id="BCN29947.1"/>
    </source>
</evidence>
<dbReference type="GO" id="GO:0005524">
    <property type="term" value="F:ATP binding"/>
    <property type="evidence" value="ECO:0007669"/>
    <property type="project" value="UniProtKB-KW"/>
</dbReference>
<dbReference type="PROSITE" id="PS50893">
    <property type="entry name" value="ABC_TRANSPORTER_2"/>
    <property type="match status" value="1"/>
</dbReference>
<keyword evidence="2" id="KW-0813">Transport</keyword>
<dbReference type="InterPro" id="IPR027417">
    <property type="entry name" value="P-loop_NTPase"/>
</dbReference>
<dbReference type="GO" id="GO:0016887">
    <property type="term" value="F:ATP hydrolysis activity"/>
    <property type="evidence" value="ECO:0007669"/>
    <property type="project" value="InterPro"/>
</dbReference>
<gene>
    <name evidence="6" type="ORF">bsdtb5_12420</name>
</gene>
<dbReference type="Gene3D" id="3.40.50.300">
    <property type="entry name" value="P-loop containing nucleotide triphosphate hydrolases"/>
    <property type="match status" value="1"/>
</dbReference>
<evidence type="ECO:0000259" key="5">
    <source>
        <dbReference type="PROSITE" id="PS50893"/>
    </source>
</evidence>
<dbReference type="GO" id="GO:0022857">
    <property type="term" value="F:transmembrane transporter activity"/>
    <property type="evidence" value="ECO:0007669"/>
    <property type="project" value="UniProtKB-ARBA"/>
</dbReference>
<keyword evidence="4 6" id="KW-0067">ATP-binding</keyword>
<sequence length="253" mass="28010">MNQVLLKADSLCKSFANNGLQNHVLDHIDLELIQGDFTVIMGSSGSGKSTLLYSLSGMDTVTSGKVLYQGIDITSNREKELSMLRRKEFGFIFQQMHLVSNLSLYENVAVSGYLLKQNSHKEVNERASELLDLVGLMDCKKRLPSQVSGGQQQRACIARAIINKPQLLFADEPTGALNKKSGIEILDLLTEINEEGQSILMVTHDVKAAIRANRILYLEDGKVVGDMKLPRYTKDNAVAAEKQVVAWLSARGW</sequence>
<evidence type="ECO:0000313" key="7">
    <source>
        <dbReference type="Proteomes" id="UP000595897"/>
    </source>
</evidence>
<evidence type="ECO:0000256" key="1">
    <source>
        <dbReference type="ARBA" id="ARBA00005417"/>
    </source>
</evidence>
<dbReference type="CDD" id="cd03255">
    <property type="entry name" value="ABC_MJ0796_LolCDE_FtsE"/>
    <property type="match status" value="1"/>
</dbReference>